<organism evidence="1 2">
    <name type="scientific">Lactobacillus pasteurii DSM 23907 = CRBIP 24.76</name>
    <dbReference type="NCBI Taxonomy" id="1423790"/>
    <lineage>
        <taxon>Bacteria</taxon>
        <taxon>Bacillati</taxon>
        <taxon>Bacillota</taxon>
        <taxon>Bacilli</taxon>
        <taxon>Lactobacillales</taxon>
        <taxon>Lactobacillaceae</taxon>
        <taxon>Lactobacillus</taxon>
    </lineage>
</organism>
<dbReference type="PATRIC" id="fig|1423790.3.peg.1627"/>
<reference evidence="1 2" key="1">
    <citation type="submission" date="2012-06" db="EMBL/GenBank/DDBJ databases">
        <title>Draft Genome Sequence of Lactobacillus pasteurii CRBIP 24.76T.</title>
        <authorList>
            <person name="Cousin S."/>
            <person name="Bouchier C."/>
            <person name="Loux V."/>
            <person name="Ma L."/>
            <person name="Creno S."/>
            <person name="Bizet C."/>
            <person name="Clermont D."/>
        </authorList>
    </citation>
    <scope>NUCLEOTIDE SEQUENCE [LARGE SCALE GENOMIC DNA]</scope>
    <source>
        <strain evidence="2">CRBIP 24.76T</strain>
    </source>
</reference>
<dbReference type="AlphaFoldDB" id="I7LDA1"/>
<dbReference type="RefSeq" id="WP_009559267.1">
    <property type="nucleotide sequence ID" value="NZ_AYZN01000006.1"/>
</dbReference>
<proteinExistence type="predicted"/>
<name>I7LDA1_9LACO</name>
<dbReference type="EMBL" id="CAKD01000010">
    <property type="protein sequence ID" value="CCI84713.1"/>
    <property type="molecule type" value="Genomic_DNA"/>
</dbReference>
<protein>
    <submittedName>
        <fullName evidence="1">Uncharacterized protein</fullName>
    </submittedName>
</protein>
<evidence type="ECO:0000313" key="2">
    <source>
        <dbReference type="Proteomes" id="UP000009311"/>
    </source>
</evidence>
<comment type="caution">
    <text evidence="1">The sequence shown here is derived from an EMBL/GenBank/DDBJ whole genome shotgun (WGS) entry which is preliminary data.</text>
</comment>
<keyword evidence="2" id="KW-1185">Reference proteome</keyword>
<dbReference type="OrthoDB" id="2300808at2"/>
<accession>I7LDA1</accession>
<gene>
    <name evidence="1" type="ORF">BN53_01115</name>
</gene>
<dbReference type="Proteomes" id="UP000009311">
    <property type="component" value="Unassembled WGS sequence"/>
</dbReference>
<evidence type="ECO:0000313" key="1">
    <source>
        <dbReference type="EMBL" id="CCI84713.1"/>
    </source>
</evidence>
<sequence length="75" mass="8527">MESDDKVFLEINDDIQKIQGVEVADPETYLELKSAVVNNAVHGWIPTKGDIESLLQVADKLDPRFLKIYRQINAK</sequence>